<evidence type="ECO:0000256" key="1">
    <source>
        <dbReference type="ARBA" id="ARBA00004514"/>
    </source>
</evidence>
<evidence type="ECO:0000256" key="2">
    <source>
        <dbReference type="ARBA" id="ARBA00022490"/>
    </source>
</evidence>
<sequence>MGIVQNLHQQTSELYSLLKSKQENRDDLIKRINALLEERQQTIRLFQPPFTKEEKRLAEEILIYDKKINARLSDVMGEIKRDIVALKVKKQKHLKYEKPYNLSPQDGMFLDKKN</sequence>
<dbReference type="AlphaFoldDB" id="A0A800NDX8"/>
<evidence type="ECO:0000313" key="8">
    <source>
        <dbReference type="EMBL" id="KAF0825133.1"/>
    </source>
</evidence>
<gene>
    <name evidence="8" type="ORF">KIS1582_1146</name>
</gene>
<evidence type="ECO:0000256" key="7">
    <source>
        <dbReference type="ARBA" id="ARBA00093797"/>
    </source>
</evidence>
<reference evidence="8 9" key="1">
    <citation type="journal article" date="2020" name="G3 (Bethesda)">
        <title>Whole Genome Sequencing and Comparative Genomics of Two Nematicidal Bacillus Strains Reveals a Wide Range of Possible Virulence Factors.</title>
        <authorList>
            <person name="Susic N."/>
            <person name="Janezic S."/>
            <person name="Rupnik M."/>
            <person name="Geric Stare B."/>
        </authorList>
    </citation>
    <scope>NUCLEOTIDE SEQUENCE [LARGE SCALE GENOMIC DNA]</scope>
    <source>
        <strain evidence="8 9">I-1582</strain>
    </source>
</reference>
<comment type="subcellular location">
    <subcellularLocation>
        <location evidence="1">Cytoplasm</location>
        <location evidence="1">Cytosol</location>
    </subcellularLocation>
</comment>
<accession>A0A800NDX8</accession>
<dbReference type="Pfam" id="PF05400">
    <property type="entry name" value="FliT"/>
    <property type="match status" value="1"/>
</dbReference>
<evidence type="ECO:0000256" key="5">
    <source>
        <dbReference type="ARBA" id="ARBA00093765"/>
    </source>
</evidence>
<organism evidence="8 9">
    <name type="scientific">Cytobacillus firmus</name>
    <name type="common">Bacillus firmus</name>
    <dbReference type="NCBI Taxonomy" id="1399"/>
    <lineage>
        <taxon>Bacteria</taxon>
        <taxon>Bacillati</taxon>
        <taxon>Bacillota</taxon>
        <taxon>Bacilli</taxon>
        <taxon>Bacillales</taxon>
        <taxon>Bacillaceae</taxon>
        <taxon>Cytobacillus</taxon>
    </lineage>
</organism>
<dbReference type="InterPro" id="IPR008622">
    <property type="entry name" value="FliT"/>
</dbReference>
<comment type="caution">
    <text evidence="8">The sequence shown here is derived from an EMBL/GenBank/DDBJ whole genome shotgun (WGS) entry which is preliminary data.</text>
</comment>
<protein>
    <recommendedName>
        <fullName evidence="7">Flagellar protein FliT</fullName>
    </recommendedName>
</protein>
<comment type="function">
    <text evidence="5">May act as an export chaperone for the filament capping protein FliD.</text>
</comment>
<comment type="similarity">
    <text evidence="6">Belongs to the bacillales FliT family.</text>
</comment>
<dbReference type="EMBL" id="VDEM01000007">
    <property type="protein sequence ID" value="KAF0825133.1"/>
    <property type="molecule type" value="Genomic_DNA"/>
</dbReference>
<dbReference type="RefSeq" id="WP_159344493.1">
    <property type="nucleotide sequence ID" value="NZ_JBALOT010000007.1"/>
</dbReference>
<evidence type="ECO:0000256" key="6">
    <source>
        <dbReference type="ARBA" id="ARBA00093785"/>
    </source>
</evidence>
<keyword evidence="2" id="KW-0963">Cytoplasm</keyword>
<evidence type="ECO:0000256" key="4">
    <source>
        <dbReference type="ARBA" id="ARBA00023186"/>
    </source>
</evidence>
<evidence type="ECO:0000313" key="9">
    <source>
        <dbReference type="Proteomes" id="UP000465778"/>
    </source>
</evidence>
<name>A0A800NDX8_CYTFI</name>
<keyword evidence="4" id="KW-0143">Chaperone</keyword>
<proteinExistence type="inferred from homology"/>
<keyword evidence="3" id="KW-1005">Bacterial flagellum biogenesis</keyword>
<evidence type="ECO:0000256" key="3">
    <source>
        <dbReference type="ARBA" id="ARBA00022795"/>
    </source>
</evidence>
<dbReference type="Proteomes" id="UP000465778">
    <property type="component" value="Unassembled WGS sequence"/>
</dbReference>
<dbReference type="OrthoDB" id="2353131at2"/>